<evidence type="ECO:0000313" key="2">
    <source>
        <dbReference type="Proteomes" id="UP000295075"/>
    </source>
</evidence>
<dbReference type="InterPro" id="IPR007061">
    <property type="entry name" value="MST-like"/>
</dbReference>
<accession>A0A4R4P3C6</accession>
<name>A0A4R4P3C6_9ACTN</name>
<evidence type="ECO:0000313" key="1">
    <source>
        <dbReference type="EMBL" id="TDC15190.1"/>
    </source>
</evidence>
<dbReference type="AlphaFoldDB" id="A0A4R4P3C6"/>
<dbReference type="OrthoDB" id="4548523at2"/>
<protein>
    <submittedName>
        <fullName evidence="1">DinB family protein</fullName>
    </submittedName>
</protein>
<reference evidence="1 2" key="1">
    <citation type="submission" date="2019-03" db="EMBL/GenBank/DDBJ databases">
        <title>Draft genome sequences of novel Actinobacteria.</title>
        <authorList>
            <person name="Sahin N."/>
            <person name="Ay H."/>
            <person name="Saygin H."/>
        </authorList>
    </citation>
    <scope>NUCLEOTIDE SEQUENCE [LARGE SCALE GENOMIC DNA]</scope>
    <source>
        <strain evidence="1 2">JCM 30547</strain>
    </source>
</reference>
<comment type="caution">
    <text evidence="1">The sequence shown here is derived from an EMBL/GenBank/DDBJ whole genome shotgun (WGS) entry which is preliminary data.</text>
</comment>
<dbReference type="Pfam" id="PF04978">
    <property type="entry name" value="MST"/>
    <property type="match status" value="1"/>
</dbReference>
<organism evidence="1 2">
    <name type="scientific">Kribbella albertanoniae</name>
    <dbReference type="NCBI Taxonomy" id="1266829"/>
    <lineage>
        <taxon>Bacteria</taxon>
        <taxon>Bacillati</taxon>
        <taxon>Actinomycetota</taxon>
        <taxon>Actinomycetes</taxon>
        <taxon>Propionibacteriales</taxon>
        <taxon>Kribbellaceae</taxon>
        <taxon>Kribbella</taxon>
    </lineage>
</organism>
<dbReference type="SUPFAM" id="SSF109854">
    <property type="entry name" value="DinB/YfiT-like putative metalloenzymes"/>
    <property type="match status" value="1"/>
</dbReference>
<keyword evidence="2" id="KW-1185">Reference proteome</keyword>
<gene>
    <name evidence="1" type="ORF">E1261_40760</name>
</gene>
<dbReference type="Proteomes" id="UP000295075">
    <property type="component" value="Unassembled WGS sequence"/>
</dbReference>
<dbReference type="EMBL" id="SMKA01000346">
    <property type="protein sequence ID" value="TDC15190.1"/>
    <property type="molecule type" value="Genomic_DNA"/>
</dbReference>
<dbReference type="InterPro" id="IPR034660">
    <property type="entry name" value="DinB/YfiT-like"/>
</dbReference>
<dbReference type="Gene3D" id="1.20.120.450">
    <property type="entry name" value="dinb family like domain"/>
    <property type="match status" value="1"/>
</dbReference>
<sequence length="190" mass="21685">MIDEFAKAYLHDALQWARADLVRKLEGLSEYDVRRPRTLTGTNLLGLVKHLTLSEARYFGQIFDRPYPEPIPSFDDPTFNTSDYLWVRPDESRADILNAYTRACQHADNTITTLPIDAPGHVPWWPSPDVKLFNVLVHLLNETNRHLGHADILREELDGALGSNPTPTTTDWAPHRARVEQAAREAKDTY</sequence>
<dbReference type="RefSeq" id="WP_132415117.1">
    <property type="nucleotide sequence ID" value="NZ_SMKA01000346.1"/>
</dbReference>
<proteinExistence type="predicted"/>